<evidence type="ECO:0000313" key="2">
    <source>
        <dbReference type="Proteomes" id="UP001281147"/>
    </source>
</evidence>
<sequence>MATNTTNTILKHETAATSTAAKVCRLTILPAELRNVIYRHVLLSEHSIDIAAARSKSSLLETCKQIRQEASSMFYSENTFVWQATDGNCNGLISWLAAIGPESAASIPQLKIDFQLSDVFRAAAPTTEISNVTREDVKERFAFEVAAKDELRRCVSVLLPLPRLGLSYNRVLMAEDESELMKGDTWGWEMHTKFNDALWKVCIGARREIGPIMKAELRGESTRDLFRRR</sequence>
<name>A0ACC3N013_9PEZI</name>
<organism evidence="1 2">
    <name type="scientific">Vermiconidia calcicola</name>
    <dbReference type="NCBI Taxonomy" id="1690605"/>
    <lineage>
        <taxon>Eukaryota</taxon>
        <taxon>Fungi</taxon>
        <taxon>Dikarya</taxon>
        <taxon>Ascomycota</taxon>
        <taxon>Pezizomycotina</taxon>
        <taxon>Dothideomycetes</taxon>
        <taxon>Dothideomycetidae</taxon>
        <taxon>Mycosphaerellales</taxon>
        <taxon>Extremaceae</taxon>
        <taxon>Vermiconidia</taxon>
    </lineage>
</organism>
<protein>
    <submittedName>
        <fullName evidence="1">Uncharacterized protein</fullName>
    </submittedName>
</protein>
<accession>A0ACC3N013</accession>
<evidence type="ECO:0000313" key="1">
    <source>
        <dbReference type="EMBL" id="KAK3707357.1"/>
    </source>
</evidence>
<comment type="caution">
    <text evidence="1">The sequence shown here is derived from an EMBL/GenBank/DDBJ whole genome shotgun (WGS) entry which is preliminary data.</text>
</comment>
<dbReference type="EMBL" id="JAUTXU010000111">
    <property type="protein sequence ID" value="KAK3707357.1"/>
    <property type="molecule type" value="Genomic_DNA"/>
</dbReference>
<reference evidence="1" key="1">
    <citation type="submission" date="2023-07" db="EMBL/GenBank/DDBJ databases">
        <title>Black Yeasts Isolated from many extreme environments.</title>
        <authorList>
            <person name="Coleine C."/>
            <person name="Stajich J.E."/>
            <person name="Selbmann L."/>
        </authorList>
    </citation>
    <scope>NUCLEOTIDE SEQUENCE</scope>
    <source>
        <strain evidence="1">CCFEE 5714</strain>
    </source>
</reference>
<dbReference type="Proteomes" id="UP001281147">
    <property type="component" value="Unassembled WGS sequence"/>
</dbReference>
<gene>
    <name evidence="1" type="ORF">LTR37_012201</name>
</gene>
<proteinExistence type="predicted"/>
<keyword evidence="2" id="KW-1185">Reference proteome</keyword>